<dbReference type="KEGG" id="rsu:NHU_01218"/>
<gene>
    <name evidence="1" type="ORF">NHU_01218</name>
</gene>
<dbReference type="Proteomes" id="UP000064912">
    <property type="component" value="Chromosome"/>
</dbReference>
<sequence length="55" mass="6237">MALRALLSSRKVLLKKAMDLANEVRGLLKIFGVRLPRTVKHGSFDTLVRPMIEMD</sequence>
<accession>A0A0D6AZP9</accession>
<dbReference type="EMBL" id="AP014800">
    <property type="protein sequence ID" value="BAQ68378.1"/>
    <property type="molecule type" value="Genomic_DNA"/>
</dbReference>
<evidence type="ECO:0000313" key="1">
    <source>
        <dbReference type="EMBL" id="BAQ68378.1"/>
    </source>
</evidence>
<reference evidence="1 2" key="1">
    <citation type="submission" date="2015-02" db="EMBL/GenBank/DDBJ databases">
        <title>Genome sequene of Rhodovulum sulfidophilum DSM 2351.</title>
        <authorList>
            <person name="Nagao N."/>
        </authorList>
    </citation>
    <scope>NUCLEOTIDE SEQUENCE [LARGE SCALE GENOMIC DNA]</scope>
    <source>
        <strain evidence="1 2">DSM 2351</strain>
    </source>
</reference>
<protein>
    <submittedName>
        <fullName evidence="1">Transposase</fullName>
    </submittedName>
</protein>
<evidence type="ECO:0000313" key="2">
    <source>
        <dbReference type="Proteomes" id="UP000064912"/>
    </source>
</evidence>
<dbReference type="PATRIC" id="fig|35806.4.peg.1255"/>
<name>A0A0D6AZP9_RHOSU</name>
<dbReference type="AlphaFoldDB" id="A0A0D6AZP9"/>
<organism evidence="1 2">
    <name type="scientific">Rhodovulum sulfidophilum</name>
    <name type="common">Rhodobacter sulfidophilus</name>
    <dbReference type="NCBI Taxonomy" id="35806"/>
    <lineage>
        <taxon>Bacteria</taxon>
        <taxon>Pseudomonadati</taxon>
        <taxon>Pseudomonadota</taxon>
        <taxon>Alphaproteobacteria</taxon>
        <taxon>Rhodobacterales</taxon>
        <taxon>Paracoccaceae</taxon>
        <taxon>Rhodovulum</taxon>
    </lineage>
</organism>
<proteinExistence type="predicted"/>